<dbReference type="SUPFAM" id="SSF51735">
    <property type="entry name" value="NAD(P)-binding Rossmann-fold domains"/>
    <property type="match status" value="1"/>
</dbReference>
<dbReference type="PANTHER" id="PTHR44442">
    <property type="entry name" value="3-KETO-STEROID REDUCTASE"/>
    <property type="match status" value="1"/>
</dbReference>
<keyword evidence="2" id="KW-1185">Reference proteome</keyword>
<accession>A0A7U2NQ20</accession>
<name>A0A7U2NQ20_PHANO</name>
<dbReference type="InterPro" id="IPR036291">
    <property type="entry name" value="NAD(P)-bd_dom_sf"/>
</dbReference>
<dbReference type="OMA" id="NFLENEW"/>
<protein>
    <submittedName>
        <fullName evidence="1">Uncharacterized protein</fullName>
    </submittedName>
</protein>
<dbReference type="Gene3D" id="3.40.50.720">
    <property type="entry name" value="NAD(P)-binding Rossmann-like Domain"/>
    <property type="match status" value="1"/>
</dbReference>
<dbReference type="OrthoDB" id="191139at2759"/>
<dbReference type="EMBL" id="CP069042">
    <property type="protein sequence ID" value="QRD06271.1"/>
    <property type="molecule type" value="Genomic_DNA"/>
</dbReference>
<dbReference type="Proteomes" id="UP000663193">
    <property type="component" value="Chromosome 20"/>
</dbReference>
<dbReference type="PANTHER" id="PTHR44442:SF1">
    <property type="entry name" value="3-KETO-STEROID REDUCTASE_17-BETA-HYDROXYSTEROID DEHYDROGENASE 7"/>
    <property type="match status" value="1"/>
</dbReference>
<sequence>MSFLSMLFASPPAPVFTSSCLIDLSSKIYIITDTSLPSNISLARTLYNLHATIYIGLSSYDTIDILKASCPNSKGHLKPFVYDPSDLASVKSAVDNFLENEWRLDVLFVNCSNEFLPCFVLVKLLMPILQTSASHFCHPNSSIRVIWISEEDSAQASCDQLYFLAQEFSRRKQCPKLNDSYAHTLPNSNPSGVQHVLVDQRRQGADLRRSFGRFLPFGAQRTEYDVCTLLYAGLAPRVASGDWVIPWGRKGEVSEFVRACTARQNDETNGVAAALFEHYEERTRVSM</sequence>
<evidence type="ECO:0000313" key="1">
    <source>
        <dbReference type="EMBL" id="QRD06271.1"/>
    </source>
</evidence>
<dbReference type="VEuPathDB" id="FungiDB:JI435_116620"/>
<proteinExistence type="predicted"/>
<dbReference type="AlphaFoldDB" id="A0A7U2NQ20"/>
<dbReference type="InterPro" id="IPR052834">
    <property type="entry name" value="3KSR/17beta-HSD"/>
</dbReference>
<evidence type="ECO:0000313" key="2">
    <source>
        <dbReference type="Proteomes" id="UP000663193"/>
    </source>
</evidence>
<organism evidence="1 2">
    <name type="scientific">Phaeosphaeria nodorum (strain SN15 / ATCC MYA-4574 / FGSC 10173)</name>
    <name type="common">Glume blotch fungus</name>
    <name type="synonym">Parastagonospora nodorum</name>
    <dbReference type="NCBI Taxonomy" id="321614"/>
    <lineage>
        <taxon>Eukaryota</taxon>
        <taxon>Fungi</taxon>
        <taxon>Dikarya</taxon>
        <taxon>Ascomycota</taxon>
        <taxon>Pezizomycotina</taxon>
        <taxon>Dothideomycetes</taxon>
        <taxon>Pleosporomycetidae</taxon>
        <taxon>Pleosporales</taxon>
        <taxon>Pleosporineae</taxon>
        <taxon>Phaeosphaeriaceae</taxon>
        <taxon>Parastagonospora</taxon>
    </lineage>
</organism>
<reference evidence="2" key="1">
    <citation type="journal article" date="2021" name="BMC Genomics">
        <title>Chromosome-level genome assembly and manually-curated proteome of model necrotroph Parastagonospora nodorum Sn15 reveals a genome-wide trove of candidate effector homologs, and redundancy of virulence-related functions within an accessory chromosome.</title>
        <authorList>
            <person name="Bertazzoni S."/>
            <person name="Jones D.A.B."/>
            <person name="Phan H.T."/>
            <person name="Tan K.-C."/>
            <person name="Hane J.K."/>
        </authorList>
    </citation>
    <scope>NUCLEOTIDE SEQUENCE [LARGE SCALE GENOMIC DNA]</scope>
    <source>
        <strain evidence="2">SN15 / ATCC MYA-4574 / FGSC 10173)</strain>
    </source>
</reference>
<gene>
    <name evidence="1" type="ORF">JI435_116620</name>
</gene>